<name>A0A5S9F496_UABAM</name>
<evidence type="ECO:0000313" key="3">
    <source>
        <dbReference type="Proteomes" id="UP000326354"/>
    </source>
</evidence>
<organism evidence="2 3">
    <name type="scientific">Uabimicrobium amorphum</name>
    <dbReference type="NCBI Taxonomy" id="2596890"/>
    <lineage>
        <taxon>Bacteria</taxon>
        <taxon>Pseudomonadati</taxon>
        <taxon>Planctomycetota</taxon>
        <taxon>Candidatus Uabimicrobiia</taxon>
        <taxon>Candidatus Uabimicrobiales</taxon>
        <taxon>Candidatus Uabimicrobiaceae</taxon>
        <taxon>Candidatus Uabimicrobium</taxon>
    </lineage>
</organism>
<dbReference type="KEGG" id="uam:UABAM_02600"/>
<gene>
    <name evidence="2" type="ORF">UABAM_02600</name>
</gene>
<keyword evidence="1" id="KW-0812">Transmembrane</keyword>
<dbReference type="EMBL" id="AP019860">
    <property type="protein sequence ID" value="BBM84244.1"/>
    <property type="molecule type" value="Genomic_DNA"/>
</dbReference>
<proteinExistence type="predicted"/>
<evidence type="ECO:0000313" key="2">
    <source>
        <dbReference type="EMBL" id="BBM84244.1"/>
    </source>
</evidence>
<feature type="transmembrane region" description="Helical" evidence="1">
    <location>
        <begin position="36"/>
        <end position="52"/>
    </location>
</feature>
<accession>A0A5S9F496</accession>
<keyword evidence="1" id="KW-0472">Membrane</keyword>
<keyword evidence="1" id="KW-1133">Transmembrane helix</keyword>
<protein>
    <submittedName>
        <fullName evidence="2">Uncharacterized protein</fullName>
    </submittedName>
</protein>
<dbReference type="RefSeq" id="WP_173013288.1">
    <property type="nucleotide sequence ID" value="NZ_AP019860.1"/>
</dbReference>
<keyword evidence="3" id="KW-1185">Reference proteome</keyword>
<dbReference type="AlphaFoldDB" id="A0A5S9F496"/>
<dbReference type="Proteomes" id="UP000326354">
    <property type="component" value="Chromosome"/>
</dbReference>
<reference evidence="2 3" key="1">
    <citation type="submission" date="2019-08" db="EMBL/GenBank/DDBJ databases">
        <title>Complete genome sequence of Candidatus Uab amorphum.</title>
        <authorList>
            <person name="Shiratori T."/>
            <person name="Suzuki S."/>
            <person name="Kakizawa Y."/>
            <person name="Ishida K."/>
        </authorList>
    </citation>
    <scope>NUCLEOTIDE SEQUENCE [LARGE SCALE GENOMIC DNA]</scope>
    <source>
        <strain evidence="2 3">SRT547</strain>
    </source>
</reference>
<evidence type="ECO:0000256" key="1">
    <source>
        <dbReference type="SAM" id="Phobius"/>
    </source>
</evidence>
<sequence length="57" mass="6042">MNIHTYTALFAGAFLALGLLVGYMNAGIVPAEMKNIVKAMMVILVGIIIVLGKDFSS</sequence>